<dbReference type="AlphaFoldDB" id="A0A8X6FM94"/>
<feature type="transmembrane region" description="Helical" evidence="2">
    <location>
        <begin position="372"/>
        <end position="392"/>
    </location>
</feature>
<dbReference type="EMBL" id="BMAO01032659">
    <property type="protein sequence ID" value="GFQ83741.1"/>
    <property type="molecule type" value="Genomic_DNA"/>
</dbReference>
<comment type="caution">
    <text evidence="3">The sequence shown here is derived from an EMBL/GenBank/DDBJ whole genome shotgun (WGS) entry which is preliminary data.</text>
</comment>
<dbReference type="PANTHER" id="PTHR21844">
    <property type="entry name" value="AKT1 SUBSTRATE 1 PROTEIN"/>
    <property type="match status" value="1"/>
</dbReference>
<dbReference type="InterPro" id="IPR026682">
    <property type="entry name" value="AKT1S1"/>
</dbReference>
<feature type="region of interest" description="Disordered" evidence="1">
    <location>
        <begin position="206"/>
        <end position="282"/>
    </location>
</feature>
<evidence type="ECO:0000313" key="4">
    <source>
        <dbReference type="Proteomes" id="UP000887116"/>
    </source>
</evidence>
<dbReference type="Proteomes" id="UP000887116">
    <property type="component" value="Unassembled WGS sequence"/>
</dbReference>
<organism evidence="3 4">
    <name type="scientific">Trichonephila clavata</name>
    <name type="common">Joro spider</name>
    <name type="synonym">Nephila clavata</name>
    <dbReference type="NCBI Taxonomy" id="2740835"/>
    <lineage>
        <taxon>Eukaryota</taxon>
        <taxon>Metazoa</taxon>
        <taxon>Ecdysozoa</taxon>
        <taxon>Arthropoda</taxon>
        <taxon>Chelicerata</taxon>
        <taxon>Arachnida</taxon>
        <taxon>Araneae</taxon>
        <taxon>Araneomorphae</taxon>
        <taxon>Entelegynae</taxon>
        <taxon>Araneoidea</taxon>
        <taxon>Nephilidae</taxon>
        <taxon>Trichonephila</taxon>
    </lineage>
</organism>
<accession>A0A8X6FM94</accession>
<dbReference type="PANTHER" id="PTHR21844:SF2">
    <property type="entry name" value="PROLINE-RICH AKT1 SUBSTRATE 1"/>
    <property type="match status" value="1"/>
</dbReference>
<dbReference type="GO" id="GO:0032007">
    <property type="term" value="P:negative regulation of TOR signaling"/>
    <property type="evidence" value="ECO:0007669"/>
    <property type="project" value="InterPro"/>
</dbReference>
<sequence length="404" mass="45088">MILLVCSCLNIRVHGRGSTFNLVDPKTLNLPENVLSDSFFESQIYPVTLDLAGVTLSQKALCKVRYIENWAITTCACCTMEMFAKRIDDNDTVLVSNRAETNANFISSLMDSDRYSSLFKLILPDVNDNFIQNNIGIEFQNGNIDNSIEHVQSQVSNYLKHEQKAMEERIRRFTEQQQTNYTNLLQKVRKNKQAMVYLMIKCKESQNQGEGEAAPESSIGSPSVPNRDSANDSSTSTDSAFDRSDTNELPVDDAKKTQNMRALRRTVSNPGRSRTKVKRELKRAPASIDVGGVFDMEEFETKESLSCNSEEDTDDSDNDNAPNAAENKPDEELNYATSLPMSIPAFSNYSHFSLIEDDEKESPPKAPEDIAASMRALACSAILVILYLFTLFQGAGMSCKLHGT</sequence>
<keyword evidence="2" id="KW-0812">Transmembrane</keyword>
<feature type="compositionally biased region" description="Basic and acidic residues" evidence="1">
    <location>
        <begin position="240"/>
        <end position="256"/>
    </location>
</feature>
<evidence type="ECO:0000313" key="3">
    <source>
        <dbReference type="EMBL" id="GFQ83741.1"/>
    </source>
</evidence>
<keyword evidence="2" id="KW-1133">Transmembrane helix</keyword>
<dbReference type="GO" id="GO:0005737">
    <property type="term" value="C:cytoplasm"/>
    <property type="evidence" value="ECO:0007669"/>
    <property type="project" value="TreeGrafter"/>
</dbReference>
<feature type="region of interest" description="Disordered" evidence="1">
    <location>
        <begin position="301"/>
        <end position="330"/>
    </location>
</feature>
<keyword evidence="4" id="KW-1185">Reference proteome</keyword>
<reference evidence="3" key="1">
    <citation type="submission" date="2020-07" db="EMBL/GenBank/DDBJ databases">
        <title>Multicomponent nature underlies the extraordinary mechanical properties of spider dragline silk.</title>
        <authorList>
            <person name="Kono N."/>
            <person name="Nakamura H."/>
            <person name="Mori M."/>
            <person name="Yoshida Y."/>
            <person name="Ohtoshi R."/>
            <person name="Malay A.D."/>
            <person name="Moran D.A.P."/>
            <person name="Tomita M."/>
            <person name="Numata K."/>
            <person name="Arakawa K."/>
        </authorList>
    </citation>
    <scope>NUCLEOTIDE SEQUENCE</scope>
</reference>
<proteinExistence type="predicted"/>
<keyword evidence="2" id="KW-0472">Membrane</keyword>
<dbReference type="GO" id="GO:0048011">
    <property type="term" value="P:neurotrophin TRK receptor signaling pathway"/>
    <property type="evidence" value="ECO:0007669"/>
    <property type="project" value="InterPro"/>
</dbReference>
<name>A0A8X6FM94_TRICU</name>
<evidence type="ECO:0000256" key="2">
    <source>
        <dbReference type="SAM" id="Phobius"/>
    </source>
</evidence>
<evidence type="ECO:0000256" key="1">
    <source>
        <dbReference type="SAM" id="MobiDB-lite"/>
    </source>
</evidence>
<gene>
    <name evidence="3" type="primary">AVEN_269751_1</name>
    <name evidence="3" type="ORF">TNCT_96751</name>
</gene>
<feature type="compositionally biased region" description="Acidic residues" evidence="1">
    <location>
        <begin position="309"/>
        <end position="318"/>
    </location>
</feature>
<protein>
    <submittedName>
        <fullName evidence="3">Uncharacterized protein</fullName>
    </submittedName>
</protein>
<dbReference type="OrthoDB" id="9992964at2759"/>
<feature type="compositionally biased region" description="Low complexity" evidence="1">
    <location>
        <begin position="226"/>
        <end position="239"/>
    </location>
</feature>